<keyword evidence="3" id="KW-0687">Ribonucleoprotein</keyword>
<feature type="region of interest" description="Disordered" evidence="4">
    <location>
        <begin position="27"/>
        <end position="87"/>
    </location>
</feature>
<dbReference type="Gene3D" id="3.30.420.80">
    <property type="entry name" value="Ribosomal protein S11"/>
    <property type="match status" value="2"/>
</dbReference>
<feature type="region of interest" description="Disordered" evidence="4">
    <location>
        <begin position="222"/>
        <end position="282"/>
    </location>
</feature>
<gene>
    <name evidence="5" type="ORF">GLOIN_2v1869784</name>
</gene>
<dbReference type="GO" id="GO:0005840">
    <property type="term" value="C:ribosome"/>
    <property type="evidence" value="ECO:0007669"/>
    <property type="project" value="UniProtKB-KW"/>
</dbReference>
<name>A0A2P4QNY0_RHIID</name>
<feature type="region of interest" description="Disordered" evidence="4">
    <location>
        <begin position="103"/>
        <end position="124"/>
    </location>
</feature>
<dbReference type="GO" id="GO:0006412">
    <property type="term" value="P:translation"/>
    <property type="evidence" value="ECO:0007669"/>
    <property type="project" value="InterPro"/>
</dbReference>
<dbReference type="SUPFAM" id="SSF53137">
    <property type="entry name" value="Translational machinery components"/>
    <property type="match status" value="2"/>
</dbReference>
<dbReference type="VEuPathDB" id="FungiDB:RhiirFUN_011668"/>
<evidence type="ECO:0000313" key="6">
    <source>
        <dbReference type="Proteomes" id="UP000018888"/>
    </source>
</evidence>
<feature type="compositionally biased region" description="Polar residues" evidence="4">
    <location>
        <begin position="255"/>
        <end position="265"/>
    </location>
</feature>
<organism evidence="5 6">
    <name type="scientific">Rhizophagus irregularis (strain DAOM 181602 / DAOM 197198 / MUCL 43194)</name>
    <name type="common">Arbuscular mycorrhizal fungus</name>
    <name type="synonym">Glomus intraradices</name>
    <dbReference type="NCBI Taxonomy" id="747089"/>
    <lineage>
        <taxon>Eukaryota</taxon>
        <taxon>Fungi</taxon>
        <taxon>Fungi incertae sedis</taxon>
        <taxon>Mucoromycota</taxon>
        <taxon>Glomeromycotina</taxon>
        <taxon>Glomeromycetes</taxon>
        <taxon>Glomerales</taxon>
        <taxon>Glomeraceae</taxon>
        <taxon>Rhizophagus</taxon>
    </lineage>
</organism>
<feature type="compositionally biased region" description="Polar residues" evidence="4">
    <location>
        <begin position="60"/>
        <end position="70"/>
    </location>
</feature>
<accession>A0A2P4QNY0</accession>
<dbReference type="InterPro" id="IPR001971">
    <property type="entry name" value="Ribosomal_uS11"/>
</dbReference>
<protein>
    <submittedName>
        <fullName evidence="5">Uncharacterized protein</fullName>
    </submittedName>
</protein>
<feature type="compositionally biased region" description="Low complexity" evidence="4">
    <location>
        <begin position="301"/>
        <end position="319"/>
    </location>
</feature>
<dbReference type="GO" id="GO:1990904">
    <property type="term" value="C:ribonucleoprotein complex"/>
    <property type="evidence" value="ECO:0007669"/>
    <property type="project" value="UniProtKB-KW"/>
</dbReference>
<evidence type="ECO:0000313" key="5">
    <source>
        <dbReference type="EMBL" id="POG79349.1"/>
    </source>
</evidence>
<feature type="compositionally biased region" description="Basic and acidic residues" evidence="4">
    <location>
        <begin position="229"/>
        <end position="254"/>
    </location>
</feature>
<comment type="similarity">
    <text evidence="1">Belongs to the universal ribosomal protein uS11 family.</text>
</comment>
<keyword evidence="6" id="KW-1185">Reference proteome</keyword>
<dbReference type="AlphaFoldDB" id="A0A2P4QNY0"/>
<reference evidence="5 6" key="1">
    <citation type="journal article" date="2013" name="Proc. Natl. Acad. Sci. U.S.A.">
        <title>Genome of an arbuscular mycorrhizal fungus provides insight into the oldest plant symbiosis.</title>
        <authorList>
            <person name="Tisserant E."/>
            <person name="Malbreil M."/>
            <person name="Kuo A."/>
            <person name="Kohler A."/>
            <person name="Symeonidi A."/>
            <person name="Balestrini R."/>
            <person name="Charron P."/>
            <person name="Duensing N."/>
            <person name="Frei Dit Frey N."/>
            <person name="Gianinazzi-Pearson V."/>
            <person name="Gilbert L.B."/>
            <person name="Handa Y."/>
            <person name="Herr J.R."/>
            <person name="Hijri M."/>
            <person name="Koul R."/>
            <person name="Kawaguchi M."/>
            <person name="Krajinski F."/>
            <person name="Lammers P.J."/>
            <person name="Masclaux F.G."/>
            <person name="Murat C."/>
            <person name="Morin E."/>
            <person name="Ndikumana S."/>
            <person name="Pagni M."/>
            <person name="Petitpierre D."/>
            <person name="Requena N."/>
            <person name="Rosikiewicz P."/>
            <person name="Riley R."/>
            <person name="Saito K."/>
            <person name="San Clemente H."/>
            <person name="Shapiro H."/>
            <person name="van Tuinen D."/>
            <person name="Becard G."/>
            <person name="Bonfante P."/>
            <person name="Paszkowski U."/>
            <person name="Shachar-Hill Y.Y."/>
            <person name="Tuskan G.A."/>
            <person name="Young P.W."/>
            <person name="Sanders I.R."/>
            <person name="Henrissat B."/>
            <person name="Rensing S.A."/>
            <person name="Grigoriev I.V."/>
            <person name="Corradi N."/>
            <person name="Roux C."/>
            <person name="Martin F."/>
        </authorList>
    </citation>
    <scope>NUCLEOTIDE SEQUENCE [LARGE SCALE GENOMIC DNA]</scope>
    <source>
        <strain evidence="5 6">DAOM 197198</strain>
    </source>
</reference>
<dbReference type="InterPro" id="IPR036967">
    <property type="entry name" value="Ribosomal_uS11_sf"/>
</dbReference>
<keyword evidence="2" id="KW-0689">Ribosomal protein</keyword>
<evidence type="ECO:0000256" key="1">
    <source>
        <dbReference type="ARBA" id="ARBA00006194"/>
    </source>
</evidence>
<comment type="caution">
    <text evidence="5">The sequence shown here is derived from an EMBL/GenBank/DDBJ whole genome shotgun (WGS) entry which is preliminary data.</text>
</comment>
<feature type="region of interest" description="Disordered" evidence="4">
    <location>
        <begin position="298"/>
        <end position="319"/>
    </location>
</feature>
<evidence type="ECO:0000256" key="3">
    <source>
        <dbReference type="ARBA" id="ARBA00023274"/>
    </source>
</evidence>
<dbReference type="EMBL" id="AUPC02000025">
    <property type="protein sequence ID" value="POG79349.1"/>
    <property type="molecule type" value="Genomic_DNA"/>
</dbReference>
<dbReference type="Proteomes" id="UP000018888">
    <property type="component" value="Unassembled WGS sequence"/>
</dbReference>
<dbReference type="Pfam" id="PF00411">
    <property type="entry name" value="Ribosomal_S11"/>
    <property type="match status" value="2"/>
</dbReference>
<reference evidence="5 6" key="2">
    <citation type="journal article" date="2018" name="New Phytol.">
        <title>High intraspecific genome diversity in the model arbuscular mycorrhizal symbiont Rhizophagus irregularis.</title>
        <authorList>
            <person name="Chen E.C.H."/>
            <person name="Morin E."/>
            <person name="Beaudet D."/>
            <person name="Noel J."/>
            <person name="Yildirir G."/>
            <person name="Ndikumana S."/>
            <person name="Charron P."/>
            <person name="St-Onge C."/>
            <person name="Giorgi J."/>
            <person name="Kruger M."/>
            <person name="Marton T."/>
            <person name="Ropars J."/>
            <person name="Grigoriev I.V."/>
            <person name="Hainaut M."/>
            <person name="Henrissat B."/>
            <person name="Roux C."/>
            <person name="Martin F."/>
            <person name="Corradi N."/>
        </authorList>
    </citation>
    <scope>NUCLEOTIDE SEQUENCE [LARGE SCALE GENOMIC DNA]</scope>
    <source>
        <strain evidence="5 6">DAOM 197198</strain>
    </source>
</reference>
<proteinExistence type="inferred from homology"/>
<feature type="compositionally biased region" description="Low complexity" evidence="4">
    <location>
        <begin position="106"/>
        <end position="124"/>
    </location>
</feature>
<dbReference type="PANTHER" id="PTHR11759">
    <property type="entry name" value="40S RIBOSOMAL PROTEIN S14/30S RIBOSOMAL PROTEIN S11"/>
    <property type="match status" value="1"/>
</dbReference>
<dbReference type="GO" id="GO:0003735">
    <property type="term" value="F:structural constituent of ribosome"/>
    <property type="evidence" value="ECO:0007669"/>
    <property type="project" value="InterPro"/>
</dbReference>
<sequence length="390" mass="44409">MNGLWFHLIYICCNLLNSFQKRLLTSLSSSNNDKNNDENKIKDKKKENKEIDKIDKNEFNQKNNNGSKYQPSIDDILEQEESSSSKDKEKMDNFLFNFSSNEPKKSLSQTISSSTTSSSSTSSSNNEIAKLLSDFLVLTEENYILHIHASYNNTIVTLTNSRGNILITKSGGSVGFKKSQRGGYDYDHYDLYNYIMNGLWFHLIYICCNLLNSFQKRLLTSLSSSNNDKNNDENKIKDKKKENKEIDKIDKNEFNQKNNNGSKYQPSIDDILEQEESSSSKDKEKMDNFLFNFSSNEPKKSLSQTISSSTTSSSSTSSSNNEIAKLLSDFLVLTEENYILHIHASYNNTIVTLTNSRGNILITKSGGSVGFKKSQRGGYDYDHYDLYDRS</sequence>
<feature type="compositionally biased region" description="Basic and acidic residues" evidence="4">
    <location>
        <begin position="34"/>
        <end position="59"/>
    </location>
</feature>
<evidence type="ECO:0000256" key="2">
    <source>
        <dbReference type="ARBA" id="ARBA00022980"/>
    </source>
</evidence>
<evidence type="ECO:0000256" key="4">
    <source>
        <dbReference type="SAM" id="MobiDB-lite"/>
    </source>
</evidence>